<name>A0A097P2E0_GVCP</name>
<protein>
    <submittedName>
        <fullName evidence="3">ORF77</fullName>
    </submittedName>
</protein>
<dbReference type="EMBL" id="MN696165">
    <property type="protein sequence ID" value="QGY99367.1"/>
    <property type="molecule type" value="Genomic_DNA"/>
</dbReference>
<dbReference type="KEGG" id="vg:921451"/>
<evidence type="ECO:0000313" key="8">
    <source>
        <dbReference type="EMBL" id="QGY99933.1"/>
    </source>
</evidence>
<accession>A0A097P2E0</accession>
<dbReference type="EMBL" id="KM217575">
    <property type="protein sequence ID" value="AIU37002.1"/>
    <property type="molecule type" value="Genomic_DNA"/>
</dbReference>
<reference evidence="3" key="1">
    <citation type="journal article" date="2014" name="Proc. Natl. Acad. Sci. U.S.A.">
        <title>Baculovirus resistance in codling moth is virus isolate-dependent and the consequence of a mutation in viral gene pe38.</title>
        <authorList>
            <person name="Gebhardt M.M."/>
            <person name="Eberle K.E."/>
            <person name="Radtke P."/>
            <person name="Jehle J.A."/>
        </authorList>
    </citation>
    <scope>NUCLEOTIDE SEQUENCE</scope>
    <source>
        <strain evidence="3">CpGV-E2</strain>
        <strain evidence="2">CpGV-I12</strain>
        <strain evidence="1">CpGV-M</strain>
    </source>
</reference>
<evidence type="ECO:0000313" key="10">
    <source>
        <dbReference type="EMBL" id="QGZ00218.1"/>
    </source>
</evidence>
<dbReference type="OrthoDB" id="38826at10239"/>
<organismHost>
    <name type="scientific">Cydia pomonella</name>
    <name type="common">Codling moth</name>
    <dbReference type="NCBI Taxonomy" id="82600"/>
</organismHost>
<reference evidence="4" key="2">
    <citation type="journal article" date="2019" name="Virology">
        <title>Single nucleotide polymorphism (SNP) frequencies and distribution reveal complex genetic composition of seven novel natural isolates of Cydia pomonella granulovirus.</title>
        <authorList>
            <person name="Fan J."/>
            <person name="Wennmann J.T."/>
            <person name="Wang D."/>
            <person name="Jehle J.A."/>
        </authorList>
    </citation>
    <scope>NUCLEOTIDE SEQUENCE</scope>
    <source>
        <strain evidence="4">CpGV-ALE</strain>
        <strain evidence="5">CpGV-JQ</strain>
        <strain evidence="6">CpGV-KS1</strain>
        <strain evidence="7">CpGV-KS2</strain>
        <strain evidence="8">CpGV-WW</strain>
        <strain evidence="10">CpGV-ZY</strain>
        <strain evidence="9">CpGV-ZY2</strain>
    </source>
</reference>
<evidence type="ECO:0000313" key="2">
    <source>
        <dbReference type="EMBL" id="AIU37144.1"/>
    </source>
</evidence>
<dbReference type="EMBL" id="KM217577">
    <property type="protein sequence ID" value="AIU37284.1"/>
    <property type="molecule type" value="Genomic_DNA"/>
</dbReference>
<evidence type="ECO:0000313" key="3">
    <source>
        <dbReference type="EMBL" id="AIU37284.1"/>
    </source>
</evidence>
<evidence type="ECO:0000313" key="4">
    <source>
        <dbReference type="EMBL" id="QGY99367.1"/>
    </source>
</evidence>
<dbReference type="EMBL" id="MN696167">
    <property type="protein sequence ID" value="QGY99651.1"/>
    <property type="molecule type" value="Genomic_DNA"/>
</dbReference>
<dbReference type="EMBL" id="MN696166">
    <property type="protein sequence ID" value="QGY99509.1"/>
    <property type="molecule type" value="Genomic_DNA"/>
</dbReference>
<dbReference type="EMBL" id="MN696171">
    <property type="protein sequence ID" value="QGZ00218.1"/>
    <property type="molecule type" value="Genomic_DNA"/>
</dbReference>
<gene>
    <name evidence="3" type="primary">orf77</name>
</gene>
<evidence type="ECO:0000313" key="5">
    <source>
        <dbReference type="EMBL" id="QGY99509.1"/>
    </source>
</evidence>
<dbReference type="RefSeq" id="NP_148861.1">
    <property type="nucleotide sequence ID" value="NC_002816.1"/>
</dbReference>
<evidence type="ECO:0000313" key="1">
    <source>
        <dbReference type="EMBL" id="AIU37002.1"/>
    </source>
</evidence>
<organism evidence="3">
    <name type="scientific">Cydia pomonella granulosis virus</name>
    <name type="common">CpGV</name>
    <name type="synonym">Cydia pomonella granulovirus</name>
    <dbReference type="NCBI Taxonomy" id="28289"/>
    <lineage>
        <taxon>Viruses</taxon>
        <taxon>Viruses incertae sedis</taxon>
        <taxon>Naldaviricetes</taxon>
        <taxon>Lefavirales</taxon>
        <taxon>Baculoviridae</taxon>
        <taxon>Betabaculovirus</taxon>
        <taxon>Betabaculovirus cypomonellae</taxon>
    </lineage>
</organism>
<dbReference type="EMBL" id="MN696168">
    <property type="protein sequence ID" value="QGY99793.1"/>
    <property type="molecule type" value="Genomic_DNA"/>
</dbReference>
<dbReference type="EMBL" id="MN696170">
    <property type="protein sequence ID" value="QGZ00077.1"/>
    <property type="molecule type" value="Genomic_DNA"/>
</dbReference>
<dbReference type="EMBL" id="KM217576">
    <property type="protein sequence ID" value="AIU37144.1"/>
    <property type="molecule type" value="Genomic_DNA"/>
</dbReference>
<dbReference type="GeneID" id="921451"/>
<dbReference type="EMBL" id="MN696169">
    <property type="protein sequence ID" value="QGY99933.1"/>
    <property type="molecule type" value="Genomic_DNA"/>
</dbReference>
<evidence type="ECO:0000313" key="9">
    <source>
        <dbReference type="EMBL" id="QGZ00077.1"/>
    </source>
</evidence>
<evidence type="ECO:0000313" key="7">
    <source>
        <dbReference type="EMBL" id="QGY99793.1"/>
    </source>
</evidence>
<proteinExistence type="predicted"/>
<sequence length="103" mass="12090">MKRVADTEQEFVKMCRSEEEEDEDEMLVLRTRNTYIIMDEPPPTSVRISVRVDYTGDMLAPIVSLLEGDQNLYNEARRDIMKHLIKKHKILTQGQVYSVYVLI</sequence>
<evidence type="ECO:0000313" key="6">
    <source>
        <dbReference type="EMBL" id="QGY99651.1"/>
    </source>
</evidence>